<evidence type="ECO:0000256" key="1">
    <source>
        <dbReference type="SAM" id="MobiDB-lite"/>
    </source>
</evidence>
<dbReference type="RefSeq" id="WP_269402515.1">
    <property type="nucleotide sequence ID" value="NZ_JAPWGW010000003.1"/>
</dbReference>
<accession>A0ABT4LVV1</accession>
<evidence type="ECO:0008006" key="5">
    <source>
        <dbReference type="Google" id="ProtNLM"/>
    </source>
</evidence>
<protein>
    <recommendedName>
        <fullName evidence="5">Secreted protein</fullName>
    </recommendedName>
</protein>
<name>A0ABT4LVV1_9PROT</name>
<dbReference type="EMBL" id="JAPWGW010000003">
    <property type="protein sequence ID" value="MCZ4298441.1"/>
    <property type="molecule type" value="Genomic_DNA"/>
</dbReference>
<gene>
    <name evidence="3" type="ORF">O4G74_10255</name>
</gene>
<feature type="chain" id="PRO_5047057571" description="Secreted protein" evidence="2">
    <location>
        <begin position="19"/>
        <end position="106"/>
    </location>
</feature>
<feature type="compositionally biased region" description="Polar residues" evidence="1">
    <location>
        <begin position="83"/>
        <end position="98"/>
    </location>
</feature>
<reference evidence="3" key="1">
    <citation type="submission" date="2022-12" db="EMBL/GenBank/DDBJ databases">
        <title>Bacterial isolates from different developmental stages of Nematostella vectensis.</title>
        <authorList>
            <person name="Fraune S."/>
        </authorList>
    </citation>
    <scope>NUCLEOTIDE SEQUENCE</scope>
    <source>
        <strain evidence="3">G21632-S1</strain>
    </source>
</reference>
<evidence type="ECO:0000313" key="4">
    <source>
        <dbReference type="Proteomes" id="UP001083770"/>
    </source>
</evidence>
<keyword evidence="2" id="KW-0732">Signal</keyword>
<proteinExistence type="predicted"/>
<dbReference type="Proteomes" id="UP001083770">
    <property type="component" value="Unassembled WGS sequence"/>
</dbReference>
<feature type="signal peptide" evidence="2">
    <location>
        <begin position="1"/>
        <end position="18"/>
    </location>
</feature>
<organism evidence="3 4">
    <name type="scientific">Henriciella marina</name>
    <dbReference type="NCBI Taxonomy" id="453851"/>
    <lineage>
        <taxon>Bacteria</taxon>
        <taxon>Pseudomonadati</taxon>
        <taxon>Pseudomonadota</taxon>
        <taxon>Alphaproteobacteria</taxon>
        <taxon>Hyphomonadales</taxon>
        <taxon>Hyphomonadaceae</taxon>
        <taxon>Henriciella</taxon>
    </lineage>
</organism>
<comment type="caution">
    <text evidence="3">The sequence shown here is derived from an EMBL/GenBank/DDBJ whole genome shotgun (WGS) entry which is preliminary data.</text>
</comment>
<feature type="region of interest" description="Disordered" evidence="1">
    <location>
        <begin position="83"/>
        <end position="106"/>
    </location>
</feature>
<sequence>MKSLALGAGLLAMAIVPAACTTGAAGSSATGGSQMVSVTPAIKAEIRRQGHDPDEEVCKREEQMGSTIPRRICATRAEWAAKTQASKDGTRAIQNNALRTPDPNAG</sequence>
<evidence type="ECO:0000313" key="3">
    <source>
        <dbReference type="EMBL" id="MCZ4298441.1"/>
    </source>
</evidence>
<keyword evidence="4" id="KW-1185">Reference proteome</keyword>
<evidence type="ECO:0000256" key="2">
    <source>
        <dbReference type="SAM" id="SignalP"/>
    </source>
</evidence>